<feature type="region of interest" description="Disordered" evidence="1">
    <location>
        <begin position="1"/>
        <end position="22"/>
    </location>
</feature>
<evidence type="ECO:0000313" key="3">
    <source>
        <dbReference type="Proteomes" id="UP001472677"/>
    </source>
</evidence>
<comment type="caution">
    <text evidence="2">The sequence shown here is derived from an EMBL/GenBank/DDBJ whole genome shotgun (WGS) entry which is preliminary data.</text>
</comment>
<gene>
    <name evidence="2" type="ORF">V6N12_069749</name>
</gene>
<name>A0ABR2FER2_9ROSI</name>
<evidence type="ECO:0000256" key="1">
    <source>
        <dbReference type="SAM" id="MobiDB-lite"/>
    </source>
</evidence>
<keyword evidence="3" id="KW-1185">Reference proteome</keyword>
<dbReference type="EMBL" id="JBBPBM010000006">
    <property type="protein sequence ID" value="KAK8579423.1"/>
    <property type="molecule type" value="Genomic_DNA"/>
</dbReference>
<protein>
    <submittedName>
        <fullName evidence="2">Uncharacterized protein</fullName>
    </submittedName>
</protein>
<organism evidence="2 3">
    <name type="scientific">Hibiscus sabdariffa</name>
    <name type="common">roselle</name>
    <dbReference type="NCBI Taxonomy" id="183260"/>
    <lineage>
        <taxon>Eukaryota</taxon>
        <taxon>Viridiplantae</taxon>
        <taxon>Streptophyta</taxon>
        <taxon>Embryophyta</taxon>
        <taxon>Tracheophyta</taxon>
        <taxon>Spermatophyta</taxon>
        <taxon>Magnoliopsida</taxon>
        <taxon>eudicotyledons</taxon>
        <taxon>Gunneridae</taxon>
        <taxon>Pentapetalae</taxon>
        <taxon>rosids</taxon>
        <taxon>malvids</taxon>
        <taxon>Malvales</taxon>
        <taxon>Malvaceae</taxon>
        <taxon>Malvoideae</taxon>
        <taxon>Hibiscus</taxon>
    </lineage>
</organism>
<feature type="region of interest" description="Disordered" evidence="1">
    <location>
        <begin position="110"/>
        <end position="132"/>
    </location>
</feature>
<evidence type="ECO:0000313" key="2">
    <source>
        <dbReference type="EMBL" id="KAK8579423.1"/>
    </source>
</evidence>
<dbReference type="Proteomes" id="UP001472677">
    <property type="component" value="Unassembled WGS sequence"/>
</dbReference>
<reference evidence="2 3" key="1">
    <citation type="journal article" date="2024" name="G3 (Bethesda)">
        <title>Genome assembly of Hibiscus sabdariffa L. provides insights into metabolisms of medicinal natural products.</title>
        <authorList>
            <person name="Kim T."/>
        </authorList>
    </citation>
    <scope>NUCLEOTIDE SEQUENCE [LARGE SCALE GENOMIC DNA]</scope>
    <source>
        <strain evidence="2">TK-2024</strain>
        <tissue evidence="2">Old leaves</tissue>
    </source>
</reference>
<sequence length="132" mass="13636">MSPQRGVARLTNSSQSSLPSQGQTCLCNGANSSGEHEHLHDLVGRMSHKIEACEGQEVENKASSGNYGKVSSDDRGCAIDILEGVSISGVVPDGQIVGLHSDAPMRLAGVSKDTTNGQRGVAAGFESHGFGD</sequence>
<feature type="compositionally biased region" description="Polar residues" evidence="1">
    <location>
        <begin position="10"/>
        <end position="22"/>
    </location>
</feature>
<accession>A0ABR2FER2</accession>
<proteinExistence type="predicted"/>